<evidence type="ECO:0000313" key="13">
    <source>
        <dbReference type="Proteomes" id="UP000229554"/>
    </source>
</evidence>
<dbReference type="SMART" id="SM00756">
    <property type="entry name" value="VKc"/>
    <property type="match status" value="1"/>
</dbReference>
<keyword evidence="5 10" id="KW-1133">Transmembrane helix</keyword>
<protein>
    <recommendedName>
        <fullName evidence="11">Vitamin K epoxide reductase domain-containing protein</fullName>
    </recommendedName>
</protein>
<evidence type="ECO:0000256" key="2">
    <source>
        <dbReference type="ARBA" id="ARBA00006214"/>
    </source>
</evidence>
<keyword evidence="7 10" id="KW-0472">Membrane</keyword>
<keyword evidence="4" id="KW-0874">Quinone</keyword>
<evidence type="ECO:0000256" key="10">
    <source>
        <dbReference type="SAM" id="Phobius"/>
    </source>
</evidence>
<gene>
    <name evidence="12" type="ORF">COU88_05360</name>
</gene>
<dbReference type="Pfam" id="PF07884">
    <property type="entry name" value="VKOR"/>
    <property type="match status" value="1"/>
</dbReference>
<dbReference type="PANTHER" id="PTHR34573:SF1">
    <property type="entry name" value="VITAMIN K EPOXIDE REDUCTASE DOMAIN-CONTAINING PROTEIN"/>
    <property type="match status" value="1"/>
</dbReference>
<evidence type="ECO:0000256" key="5">
    <source>
        <dbReference type="ARBA" id="ARBA00022989"/>
    </source>
</evidence>
<dbReference type="Proteomes" id="UP000229554">
    <property type="component" value="Unassembled WGS sequence"/>
</dbReference>
<name>A0A2M8KR37_9BACT</name>
<evidence type="ECO:0000256" key="7">
    <source>
        <dbReference type="ARBA" id="ARBA00023136"/>
    </source>
</evidence>
<evidence type="ECO:0000256" key="1">
    <source>
        <dbReference type="ARBA" id="ARBA00004141"/>
    </source>
</evidence>
<feature type="transmembrane region" description="Helical" evidence="10">
    <location>
        <begin position="108"/>
        <end position="131"/>
    </location>
</feature>
<keyword evidence="8" id="KW-1015">Disulfide bond</keyword>
<evidence type="ECO:0000313" key="12">
    <source>
        <dbReference type="EMBL" id="PJE62372.1"/>
    </source>
</evidence>
<dbReference type="InterPro" id="IPR038354">
    <property type="entry name" value="VKOR_sf"/>
</dbReference>
<reference evidence="13" key="1">
    <citation type="submission" date="2017-09" db="EMBL/GenBank/DDBJ databases">
        <title>Depth-based differentiation of microbial function through sediment-hosted aquifers and enrichment of novel symbionts in the deep terrestrial subsurface.</title>
        <authorList>
            <person name="Probst A.J."/>
            <person name="Ladd B."/>
            <person name="Jarett J.K."/>
            <person name="Geller-Mcgrath D.E."/>
            <person name="Sieber C.M.K."/>
            <person name="Emerson J.B."/>
            <person name="Anantharaman K."/>
            <person name="Thomas B.C."/>
            <person name="Malmstrom R."/>
            <person name="Stieglmeier M."/>
            <person name="Klingl A."/>
            <person name="Woyke T."/>
            <person name="Ryan C.M."/>
            <person name="Banfield J.F."/>
        </authorList>
    </citation>
    <scope>NUCLEOTIDE SEQUENCE [LARGE SCALE GENOMIC DNA]</scope>
</reference>
<dbReference type="Gene3D" id="1.20.1440.130">
    <property type="entry name" value="VKOR domain"/>
    <property type="match status" value="1"/>
</dbReference>
<keyword evidence="3 10" id="KW-0812">Transmembrane</keyword>
<feature type="transmembrane region" description="Helical" evidence="10">
    <location>
        <begin position="80"/>
        <end position="101"/>
    </location>
</feature>
<comment type="subcellular location">
    <subcellularLocation>
        <location evidence="1">Membrane</location>
        <topology evidence="1">Multi-pass membrane protein</topology>
    </subcellularLocation>
</comment>
<feature type="domain" description="Vitamin K epoxide reductase" evidence="11">
    <location>
        <begin position="3"/>
        <end position="131"/>
    </location>
</feature>
<sequence>MSINSIYKSITALSIVGIGLAIYLLYNYLSPVPSEFCTINATVNCDAVTKGALATIFGIPVAVVGLVGYIAILFGSIKKWNGWILGMSTFGMLFCLRLTFLEIFREHVLCPVCMACQVIMLIIFSLSLYLVKNKQSTT</sequence>
<evidence type="ECO:0000256" key="8">
    <source>
        <dbReference type="ARBA" id="ARBA00023157"/>
    </source>
</evidence>
<dbReference type="GO" id="GO:0016020">
    <property type="term" value="C:membrane"/>
    <property type="evidence" value="ECO:0007669"/>
    <property type="project" value="UniProtKB-SubCell"/>
</dbReference>
<feature type="transmembrane region" description="Helical" evidence="10">
    <location>
        <begin position="6"/>
        <end position="26"/>
    </location>
</feature>
<evidence type="ECO:0000256" key="4">
    <source>
        <dbReference type="ARBA" id="ARBA00022719"/>
    </source>
</evidence>
<comment type="caution">
    <text evidence="12">The sequence shown here is derived from an EMBL/GenBank/DDBJ whole genome shotgun (WGS) entry which is preliminary data.</text>
</comment>
<organism evidence="12 13">
    <name type="scientific">Candidatus Roizmanbacteria bacterium CG10_big_fil_rev_8_21_14_0_10_39_6</name>
    <dbReference type="NCBI Taxonomy" id="1974853"/>
    <lineage>
        <taxon>Bacteria</taxon>
        <taxon>Candidatus Roizmaniibacteriota</taxon>
    </lineage>
</organism>
<dbReference type="InterPro" id="IPR012932">
    <property type="entry name" value="VKOR"/>
</dbReference>
<evidence type="ECO:0000259" key="11">
    <source>
        <dbReference type="SMART" id="SM00756"/>
    </source>
</evidence>
<keyword evidence="6" id="KW-0560">Oxidoreductase</keyword>
<dbReference type="GO" id="GO:0048038">
    <property type="term" value="F:quinone binding"/>
    <property type="evidence" value="ECO:0007669"/>
    <property type="project" value="UniProtKB-KW"/>
</dbReference>
<evidence type="ECO:0000256" key="6">
    <source>
        <dbReference type="ARBA" id="ARBA00023002"/>
    </source>
</evidence>
<dbReference type="GO" id="GO:0016491">
    <property type="term" value="F:oxidoreductase activity"/>
    <property type="evidence" value="ECO:0007669"/>
    <property type="project" value="UniProtKB-KW"/>
</dbReference>
<dbReference type="EMBL" id="PFED01000218">
    <property type="protein sequence ID" value="PJE62372.1"/>
    <property type="molecule type" value="Genomic_DNA"/>
</dbReference>
<dbReference type="AlphaFoldDB" id="A0A2M8KR37"/>
<keyword evidence="9" id="KW-0676">Redox-active center</keyword>
<comment type="similarity">
    <text evidence="2">Belongs to the VKOR family.</text>
</comment>
<dbReference type="PANTHER" id="PTHR34573">
    <property type="entry name" value="VKC DOMAIN-CONTAINING PROTEIN"/>
    <property type="match status" value="1"/>
</dbReference>
<evidence type="ECO:0000256" key="9">
    <source>
        <dbReference type="ARBA" id="ARBA00023284"/>
    </source>
</evidence>
<evidence type="ECO:0000256" key="3">
    <source>
        <dbReference type="ARBA" id="ARBA00022692"/>
    </source>
</evidence>
<accession>A0A2M8KR37</accession>
<feature type="transmembrane region" description="Helical" evidence="10">
    <location>
        <begin position="52"/>
        <end position="74"/>
    </location>
</feature>
<proteinExistence type="inferred from homology"/>